<evidence type="ECO:0000256" key="1">
    <source>
        <dbReference type="ARBA" id="ARBA00008918"/>
    </source>
</evidence>
<dbReference type="Pfam" id="PF03364">
    <property type="entry name" value="Polyketide_cyc"/>
    <property type="match status" value="1"/>
</dbReference>
<keyword evidence="5" id="KW-1185">Reference proteome</keyword>
<dbReference type="PANTHER" id="PTHR12901">
    <property type="entry name" value="SPERM PROTEIN HOMOLOG"/>
    <property type="match status" value="1"/>
</dbReference>
<dbReference type="EMBL" id="JBHSAF010000014">
    <property type="protein sequence ID" value="MFC3914661.1"/>
    <property type="molecule type" value="Genomic_DNA"/>
</dbReference>
<proteinExistence type="inferred from homology"/>
<comment type="similarity">
    <text evidence="1">Belongs to the ribosome association toxin RatA family.</text>
</comment>
<name>A0ABV8CS94_9GAMM</name>
<accession>A0ABV8CS94</accession>
<evidence type="ECO:0000259" key="3">
    <source>
        <dbReference type="Pfam" id="PF03364"/>
    </source>
</evidence>
<organism evidence="4 5">
    <name type="scientific">Pseudaeromonas sharmana</name>
    <dbReference type="NCBI Taxonomy" id="328412"/>
    <lineage>
        <taxon>Bacteria</taxon>
        <taxon>Pseudomonadati</taxon>
        <taxon>Pseudomonadota</taxon>
        <taxon>Gammaproteobacteria</taxon>
        <taxon>Aeromonadales</taxon>
        <taxon>Aeromonadaceae</taxon>
        <taxon>Pseudaeromonas</taxon>
    </lineage>
</organism>
<keyword evidence="2" id="KW-1277">Toxin-antitoxin system</keyword>
<dbReference type="Gene3D" id="3.30.530.20">
    <property type="match status" value="1"/>
</dbReference>
<evidence type="ECO:0000313" key="4">
    <source>
        <dbReference type="EMBL" id="MFC3914661.1"/>
    </source>
</evidence>
<dbReference type="InterPro" id="IPR044996">
    <property type="entry name" value="COQ10-like"/>
</dbReference>
<dbReference type="InterPro" id="IPR005031">
    <property type="entry name" value="COQ10_START"/>
</dbReference>
<evidence type="ECO:0000256" key="2">
    <source>
        <dbReference type="ARBA" id="ARBA00022649"/>
    </source>
</evidence>
<comment type="caution">
    <text evidence="4">The sequence shown here is derived from an EMBL/GenBank/DDBJ whole genome shotgun (WGS) entry which is preliminary data.</text>
</comment>
<reference evidence="5" key="1">
    <citation type="journal article" date="2019" name="Int. J. Syst. Evol. Microbiol.">
        <title>The Global Catalogue of Microorganisms (GCM) 10K type strain sequencing project: providing services to taxonomists for standard genome sequencing and annotation.</title>
        <authorList>
            <consortium name="The Broad Institute Genomics Platform"/>
            <consortium name="The Broad Institute Genome Sequencing Center for Infectious Disease"/>
            <person name="Wu L."/>
            <person name="Ma J."/>
        </authorList>
    </citation>
    <scope>NUCLEOTIDE SEQUENCE [LARGE SCALE GENOMIC DNA]</scope>
    <source>
        <strain evidence="5">CCUG 54939</strain>
    </source>
</reference>
<sequence length="144" mass="16122">MSRIQRSALVMFSAEQMYHLVNDVAAYPQFLPGCVGSEVLSLHGAEMVARVDVAKAGIHHGFTTRNQLQPGRVISMTLVEGPFRHLQGTWTFTPLDDDASKVELALEFEFSSRLVELAFGRIFTELVQMMVQAFTLRAKEVYGE</sequence>
<dbReference type="SUPFAM" id="SSF55961">
    <property type="entry name" value="Bet v1-like"/>
    <property type="match status" value="1"/>
</dbReference>
<dbReference type="Proteomes" id="UP001595692">
    <property type="component" value="Unassembled WGS sequence"/>
</dbReference>
<dbReference type="InterPro" id="IPR023393">
    <property type="entry name" value="START-like_dom_sf"/>
</dbReference>
<dbReference type="PANTHER" id="PTHR12901:SF10">
    <property type="entry name" value="COENZYME Q-BINDING PROTEIN COQ10, MITOCHONDRIAL"/>
    <property type="match status" value="1"/>
</dbReference>
<dbReference type="RefSeq" id="WP_377153794.1">
    <property type="nucleotide sequence ID" value="NZ_JBHSAF010000014.1"/>
</dbReference>
<gene>
    <name evidence="4" type="ORF">ACFOSS_14500</name>
</gene>
<evidence type="ECO:0000313" key="5">
    <source>
        <dbReference type="Proteomes" id="UP001595692"/>
    </source>
</evidence>
<feature type="domain" description="Coenzyme Q-binding protein COQ10 START" evidence="3">
    <location>
        <begin position="12"/>
        <end position="135"/>
    </location>
</feature>
<dbReference type="CDD" id="cd07813">
    <property type="entry name" value="COQ10p_like"/>
    <property type="match status" value="1"/>
</dbReference>
<protein>
    <submittedName>
        <fullName evidence="4">SRPBCC family protein</fullName>
    </submittedName>
</protein>